<accession>A0A5C1AHE6</accession>
<dbReference type="KEGG" id="lrs:PX52LOC_05069"/>
<dbReference type="Pfam" id="PF01266">
    <property type="entry name" value="DAO"/>
    <property type="match status" value="1"/>
</dbReference>
<dbReference type="Gene3D" id="3.50.50.60">
    <property type="entry name" value="FAD/NAD(P)-binding domain"/>
    <property type="match status" value="1"/>
</dbReference>
<dbReference type="PANTHER" id="PTHR13847">
    <property type="entry name" value="SARCOSINE DEHYDROGENASE-RELATED"/>
    <property type="match status" value="1"/>
</dbReference>
<evidence type="ECO:0000256" key="1">
    <source>
        <dbReference type="ARBA" id="ARBA00023002"/>
    </source>
</evidence>
<feature type="compositionally biased region" description="Basic residues" evidence="2">
    <location>
        <begin position="1"/>
        <end position="11"/>
    </location>
</feature>
<dbReference type="GO" id="GO:0016491">
    <property type="term" value="F:oxidoreductase activity"/>
    <property type="evidence" value="ECO:0007669"/>
    <property type="project" value="UniProtKB-KW"/>
</dbReference>
<name>A0A5C1AHE6_9BACT</name>
<protein>
    <submittedName>
        <fullName evidence="4">FAD-dependent oxidoreductase</fullName>
    </submittedName>
</protein>
<dbReference type="InterPro" id="IPR006076">
    <property type="entry name" value="FAD-dep_OxRdtase"/>
</dbReference>
<organism evidence="4 5">
    <name type="scientific">Limnoglobus roseus</name>
    <dbReference type="NCBI Taxonomy" id="2598579"/>
    <lineage>
        <taxon>Bacteria</taxon>
        <taxon>Pseudomonadati</taxon>
        <taxon>Planctomycetota</taxon>
        <taxon>Planctomycetia</taxon>
        <taxon>Gemmatales</taxon>
        <taxon>Gemmataceae</taxon>
        <taxon>Limnoglobus</taxon>
    </lineage>
</organism>
<gene>
    <name evidence="4" type="ORF">PX52LOC_05069</name>
</gene>
<dbReference type="EMBL" id="CP042425">
    <property type="protein sequence ID" value="QEL18055.1"/>
    <property type="molecule type" value="Genomic_DNA"/>
</dbReference>
<dbReference type="Proteomes" id="UP000324974">
    <property type="component" value="Chromosome"/>
</dbReference>
<dbReference type="GO" id="GO:0005737">
    <property type="term" value="C:cytoplasm"/>
    <property type="evidence" value="ECO:0007669"/>
    <property type="project" value="TreeGrafter"/>
</dbReference>
<feature type="region of interest" description="Disordered" evidence="2">
    <location>
        <begin position="1"/>
        <end position="23"/>
    </location>
</feature>
<sequence length="408" mass="44056">MATQVHSRRYQRTFYDRPSVPGARPDSYNARMANGPDILVIGGGIIGLTCAIRLREAGATVAVYDRGDLGREASWAGAGIIPPGNPDRAATPLDKLRAIGSATLPDVSAELANATGIDNGYRINGGLEFLTPADEYAVELWRAEGVAFERWDGPRLRDEEPGLSPPHSTCYHLSGMGQVRNPWHLRALIAHARDLGIALSPHTGVEGWCVENGRVRGVQLASGNRVTADRFLLAAGPWSERHLNDLNCRPTVRPIRGQILLLKTEAALLRRTLIDDKRYLVPRGDGRILVGSTEEPEAGFEKRTTEVGLANLHAFARTIVPALANAKVEASWAGLRPGSPDGMPFIGRVPGHDNVLAATGHSRAGIQLSLGTAQLVTELIFDRPTCVPKDAFALARRPDLQAKPAFRS</sequence>
<dbReference type="SUPFAM" id="SSF51905">
    <property type="entry name" value="FAD/NAD(P)-binding domain"/>
    <property type="match status" value="1"/>
</dbReference>
<dbReference type="InterPro" id="IPR036188">
    <property type="entry name" value="FAD/NAD-bd_sf"/>
</dbReference>
<dbReference type="Gene3D" id="3.30.9.10">
    <property type="entry name" value="D-Amino Acid Oxidase, subunit A, domain 2"/>
    <property type="match status" value="1"/>
</dbReference>
<dbReference type="SUPFAM" id="SSF54373">
    <property type="entry name" value="FAD-linked reductases, C-terminal domain"/>
    <property type="match status" value="1"/>
</dbReference>
<reference evidence="5" key="1">
    <citation type="submission" date="2019-08" db="EMBL/GenBank/DDBJ databases">
        <title>Limnoglobus roseus gen. nov., sp. nov., a novel freshwater planctomycete with a giant genome from the family Gemmataceae.</title>
        <authorList>
            <person name="Kulichevskaya I.S."/>
            <person name="Naumoff D.G."/>
            <person name="Miroshnikov K."/>
            <person name="Ivanova A."/>
            <person name="Philippov D.A."/>
            <person name="Hakobyan A."/>
            <person name="Rijpstra I.C."/>
            <person name="Sinninghe Damste J.S."/>
            <person name="Liesack W."/>
            <person name="Dedysh S.N."/>
        </authorList>
    </citation>
    <scope>NUCLEOTIDE SEQUENCE [LARGE SCALE GENOMIC DNA]</scope>
    <source>
        <strain evidence="5">PX52</strain>
    </source>
</reference>
<evidence type="ECO:0000256" key="2">
    <source>
        <dbReference type="SAM" id="MobiDB-lite"/>
    </source>
</evidence>
<evidence type="ECO:0000259" key="3">
    <source>
        <dbReference type="Pfam" id="PF01266"/>
    </source>
</evidence>
<evidence type="ECO:0000313" key="5">
    <source>
        <dbReference type="Proteomes" id="UP000324974"/>
    </source>
</evidence>
<dbReference type="PANTHER" id="PTHR13847:SF289">
    <property type="entry name" value="GLYCINE OXIDASE"/>
    <property type="match status" value="1"/>
</dbReference>
<proteinExistence type="predicted"/>
<keyword evidence="5" id="KW-1185">Reference proteome</keyword>
<keyword evidence="1" id="KW-0560">Oxidoreductase</keyword>
<dbReference type="AlphaFoldDB" id="A0A5C1AHE6"/>
<feature type="domain" description="FAD dependent oxidoreductase" evidence="3">
    <location>
        <begin position="37"/>
        <end position="379"/>
    </location>
</feature>
<evidence type="ECO:0000313" key="4">
    <source>
        <dbReference type="EMBL" id="QEL18055.1"/>
    </source>
</evidence>